<dbReference type="SUPFAM" id="SSF52172">
    <property type="entry name" value="CheY-like"/>
    <property type="match status" value="1"/>
</dbReference>
<feature type="modified residue" description="4-aspartylphosphate" evidence="2">
    <location>
        <position position="100"/>
    </location>
</feature>
<dbReference type="InterPro" id="IPR011006">
    <property type="entry name" value="CheY-like_superfamily"/>
</dbReference>
<evidence type="ECO:0000313" key="4">
    <source>
        <dbReference type="EMBL" id="PJE31035.1"/>
    </source>
</evidence>
<dbReference type="CDD" id="cd00156">
    <property type="entry name" value="REC"/>
    <property type="match status" value="1"/>
</dbReference>
<protein>
    <recommendedName>
        <fullName evidence="3">Response regulatory domain-containing protein</fullName>
    </recommendedName>
</protein>
<dbReference type="InterPro" id="IPR050595">
    <property type="entry name" value="Bact_response_regulator"/>
</dbReference>
<evidence type="ECO:0000256" key="2">
    <source>
        <dbReference type="PROSITE-ProRule" id="PRU00169"/>
    </source>
</evidence>
<evidence type="ECO:0000256" key="1">
    <source>
        <dbReference type="ARBA" id="ARBA00022553"/>
    </source>
</evidence>
<organism evidence="4 5">
    <name type="scientific">Pseudooceanicola antarcticus</name>
    <dbReference type="NCBI Taxonomy" id="1247613"/>
    <lineage>
        <taxon>Bacteria</taxon>
        <taxon>Pseudomonadati</taxon>
        <taxon>Pseudomonadota</taxon>
        <taxon>Alphaproteobacteria</taxon>
        <taxon>Rhodobacterales</taxon>
        <taxon>Paracoccaceae</taxon>
        <taxon>Pseudooceanicola</taxon>
    </lineage>
</organism>
<evidence type="ECO:0000259" key="3">
    <source>
        <dbReference type="PROSITE" id="PS50110"/>
    </source>
</evidence>
<dbReference type="PROSITE" id="PS50110">
    <property type="entry name" value="RESPONSE_REGULATORY"/>
    <property type="match status" value="1"/>
</dbReference>
<dbReference type="SMART" id="SM00448">
    <property type="entry name" value="REC"/>
    <property type="match status" value="1"/>
</dbReference>
<accession>A0ABX4MS04</accession>
<keyword evidence="5" id="KW-1185">Reference proteome</keyword>
<evidence type="ECO:0000313" key="5">
    <source>
        <dbReference type="Proteomes" id="UP000231702"/>
    </source>
</evidence>
<dbReference type="Pfam" id="PF00072">
    <property type="entry name" value="Response_reg"/>
    <property type="match status" value="1"/>
</dbReference>
<dbReference type="Proteomes" id="UP000231702">
    <property type="component" value="Unassembled WGS sequence"/>
</dbReference>
<proteinExistence type="predicted"/>
<dbReference type="PANTHER" id="PTHR44591:SF25">
    <property type="entry name" value="CHEMOTAXIS TWO-COMPONENT RESPONSE REGULATOR"/>
    <property type="match status" value="1"/>
</dbReference>
<gene>
    <name evidence="4" type="ORF">CVM39_04375</name>
</gene>
<feature type="domain" description="Response regulatory" evidence="3">
    <location>
        <begin position="49"/>
        <end position="167"/>
    </location>
</feature>
<dbReference type="Gene3D" id="3.40.50.2300">
    <property type="match status" value="1"/>
</dbReference>
<comment type="caution">
    <text evidence="4">The sequence shown here is derived from an EMBL/GenBank/DDBJ whole genome shotgun (WGS) entry which is preliminary data.</text>
</comment>
<dbReference type="PANTHER" id="PTHR44591">
    <property type="entry name" value="STRESS RESPONSE REGULATOR PROTEIN 1"/>
    <property type="match status" value="1"/>
</dbReference>
<dbReference type="InterPro" id="IPR001789">
    <property type="entry name" value="Sig_transdc_resp-reg_receiver"/>
</dbReference>
<reference evidence="4 5" key="1">
    <citation type="journal article" date="2018" name="Int. J. Syst. Evol. Microbiol.">
        <title>Pseudooceanicola lipolyticus sp. nov., a marine alphaproteobacterium, reclassification of Oceanicola flagellatus as Pseudooceanicola flagellatus comb. nov. and emended description of the genus Pseudooceanicola.</title>
        <authorList>
            <person name="Huang M.-M."/>
            <person name="Guo L.-L."/>
            <person name="Wu Y.-H."/>
            <person name="Lai Q.-L."/>
            <person name="Shao Z.-Z."/>
            <person name="Wang C.-S."/>
            <person name="Wu M."/>
            <person name="Xu X.-W."/>
        </authorList>
    </citation>
    <scope>NUCLEOTIDE SEQUENCE [LARGE SCALE GENOMIC DNA]</scope>
    <source>
        <strain evidence="4 5">Ar-45</strain>
    </source>
</reference>
<keyword evidence="1 2" id="KW-0597">Phosphoprotein</keyword>
<dbReference type="EMBL" id="PGTD01000011">
    <property type="protein sequence ID" value="PJE31035.1"/>
    <property type="molecule type" value="Genomic_DNA"/>
</dbReference>
<sequence length="249" mass="28105">MRNASSREWSGEKEDVMEVYRDDRDMVPAAAASAGVHATPPEPEPPLIDVLVLDDSRFDAMQLQRECRSTELPVRVTIASGIEEFRKMLERRRYHVVFIDYLLPDGDGLKAQEYLREEERNGQSPVVMISGEARHDVAVEAIRSGCIDYKAKSDLTREALKGLILRALEEGSKLAQATLRRALDAQREELVLAMRDIVREEISRGTGHHDTGAETLQMLRSYGLVPSGGDEDWSDLLEDPATQFIFRKH</sequence>
<name>A0ABX4MS04_9RHOB</name>